<feature type="transmembrane region" description="Helical" evidence="6">
    <location>
        <begin position="379"/>
        <end position="399"/>
    </location>
</feature>
<feature type="transmembrane region" description="Helical" evidence="6">
    <location>
        <begin position="59"/>
        <end position="80"/>
    </location>
</feature>
<dbReference type="NCBIfam" id="TIGR00885">
    <property type="entry name" value="fucP"/>
    <property type="match status" value="1"/>
</dbReference>
<dbReference type="InterPro" id="IPR050375">
    <property type="entry name" value="MFS_TsgA-like"/>
</dbReference>
<protein>
    <submittedName>
        <fullName evidence="7">Homolog of fucose/glucose/galactose permeases</fullName>
    </submittedName>
</protein>
<accession>A0A090QL46</accession>
<dbReference type="AlphaFoldDB" id="A0A090QL46"/>
<name>A0A090QL46_9GAMM</name>
<feature type="transmembrane region" description="Helical" evidence="6">
    <location>
        <begin position="150"/>
        <end position="173"/>
    </location>
</feature>
<dbReference type="InterPro" id="IPR005275">
    <property type="entry name" value="Lfuc_symporter_FucP"/>
</dbReference>
<feature type="transmembrane region" description="Helical" evidence="6">
    <location>
        <begin position="206"/>
        <end position="225"/>
    </location>
</feature>
<dbReference type="GO" id="GO:0005886">
    <property type="term" value="C:plasma membrane"/>
    <property type="evidence" value="ECO:0007669"/>
    <property type="project" value="UniProtKB-SubCell"/>
</dbReference>
<dbReference type="SUPFAM" id="SSF103473">
    <property type="entry name" value="MFS general substrate transporter"/>
    <property type="match status" value="1"/>
</dbReference>
<dbReference type="eggNOG" id="COG0738">
    <property type="taxonomic scope" value="Bacteria"/>
</dbReference>
<dbReference type="GO" id="GO:0015535">
    <property type="term" value="F:fucose:proton symporter activity"/>
    <property type="evidence" value="ECO:0007669"/>
    <property type="project" value="InterPro"/>
</dbReference>
<dbReference type="InterPro" id="IPR036259">
    <property type="entry name" value="MFS_trans_sf"/>
</dbReference>
<sequence>MFIKNHTIQHPDGYLNKTPIFQFLLLSTVFALWSAAAALNDVLITQFKTVFDLSNFASALVQSAFYGAYFLVAIPASMVVKKSSYKLAILLGLALYIFGCLMFFPASHAGTYTMFLAAIFCIAIGLSFLETSCNTYSAMIGEPERATLRLNVSHTINAMGYIVGLLLGKHLIFQEGVNVEQMMSTLSGHELAMFKEQVLQQTLEPYKWLVGIIATVAALIAITEYPNCKAVTDKKADEPTFGETLTYLASNARFFKGIVTQFAYVGMQVAVWSFTIRLALAMDPTMVEHDAANYLLYAFIMYFLGKLLANYLFTKTTQENVLMGYSAVGFLCLLYVTFVPNFSAVWVAVGTSALFAPCWATIFASTLQSVDTRYTETAGGFVVMSIIGGAAIPVVQGLLADNVGMQTSFIVNAACFAVVFTYFLSEKKHKKPVTYTTQESATQETVANA</sequence>
<organism evidence="7 8">
    <name type="scientific">Photobacterium aphoticum</name>
    <dbReference type="NCBI Taxonomy" id="754436"/>
    <lineage>
        <taxon>Bacteria</taxon>
        <taxon>Pseudomonadati</taxon>
        <taxon>Pseudomonadota</taxon>
        <taxon>Gammaproteobacteria</taxon>
        <taxon>Vibrionales</taxon>
        <taxon>Vibrionaceae</taxon>
        <taxon>Photobacterium</taxon>
    </lineage>
</organism>
<dbReference type="CDD" id="cd17394">
    <property type="entry name" value="MFS_FucP_like"/>
    <property type="match status" value="1"/>
</dbReference>
<keyword evidence="4 6" id="KW-1133">Transmembrane helix</keyword>
<dbReference type="Proteomes" id="UP000029227">
    <property type="component" value="Unassembled WGS sequence"/>
</dbReference>
<evidence type="ECO:0000256" key="1">
    <source>
        <dbReference type="ARBA" id="ARBA00004429"/>
    </source>
</evidence>
<feature type="transmembrane region" description="Helical" evidence="6">
    <location>
        <begin position="20"/>
        <end position="39"/>
    </location>
</feature>
<dbReference type="PANTHER" id="PTHR43702:SF11">
    <property type="entry name" value="L-FUCOSE-PROTON SYMPORTER"/>
    <property type="match status" value="1"/>
</dbReference>
<evidence type="ECO:0000313" key="8">
    <source>
        <dbReference type="Proteomes" id="UP000029227"/>
    </source>
</evidence>
<reference evidence="7 8" key="1">
    <citation type="journal article" date="2014" name="Genome Announc.">
        <title>Draft Genome Sequences of Two Vibrionaceae Species, Vibrio ponticus C121 and Photobacterium aphoticum C119, Isolated as Coral Reef Microbiota.</title>
        <authorList>
            <person name="Al-saari N."/>
            <person name="Meirelles P.M."/>
            <person name="Mino S."/>
            <person name="Suda W."/>
            <person name="Oshima K."/>
            <person name="Hattori M."/>
            <person name="Ohkuma M."/>
            <person name="Thompson F.L."/>
            <person name="Gomez-Gil B."/>
            <person name="Sawabe T."/>
            <person name="Sawabe T."/>
        </authorList>
    </citation>
    <scope>NUCLEOTIDE SEQUENCE [LARGE SCALE GENOMIC DNA]</scope>
    <source>
        <strain evidence="7 8">JCM 19237</strain>
    </source>
</reference>
<proteinExistence type="predicted"/>
<comment type="caution">
    <text evidence="7">The sequence shown here is derived from an EMBL/GenBank/DDBJ whole genome shotgun (WGS) entry which is preliminary data.</text>
</comment>
<feature type="transmembrane region" description="Helical" evidence="6">
    <location>
        <begin position="262"/>
        <end position="282"/>
    </location>
</feature>
<evidence type="ECO:0000256" key="4">
    <source>
        <dbReference type="ARBA" id="ARBA00022989"/>
    </source>
</evidence>
<dbReference type="PANTHER" id="PTHR43702">
    <property type="entry name" value="L-FUCOSE-PROTON SYMPORTER"/>
    <property type="match status" value="1"/>
</dbReference>
<evidence type="ECO:0000256" key="2">
    <source>
        <dbReference type="ARBA" id="ARBA00022475"/>
    </source>
</evidence>
<dbReference type="STRING" id="754436.JCM19237_2021"/>
<dbReference type="EMBL" id="BBMN01000003">
    <property type="protein sequence ID" value="GAL03870.1"/>
    <property type="molecule type" value="Genomic_DNA"/>
</dbReference>
<dbReference type="Pfam" id="PF07690">
    <property type="entry name" value="MFS_1"/>
    <property type="match status" value="1"/>
</dbReference>
<dbReference type="InterPro" id="IPR011701">
    <property type="entry name" value="MFS"/>
</dbReference>
<keyword evidence="3 6" id="KW-0812">Transmembrane</keyword>
<comment type="subcellular location">
    <subcellularLocation>
        <location evidence="1">Cell inner membrane</location>
        <topology evidence="1">Multi-pass membrane protein</topology>
    </subcellularLocation>
</comment>
<evidence type="ECO:0000256" key="5">
    <source>
        <dbReference type="ARBA" id="ARBA00023136"/>
    </source>
</evidence>
<feature type="transmembrane region" description="Helical" evidence="6">
    <location>
        <begin position="294"/>
        <end position="313"/>
    </location>
</feature>
<evidence type="ECO:0000256" key="6">
    <source>
        <dbReference type="SAM" id="Phobius"/>
    </source>
</evidence>
<evidence type="ECO:0000313" key="7">
    <source>
        <dbReference type="EMBL" id="GAL03870.1"/>
    </source>
</evidence>
<evidence type="ECO:0000256" key="3">
    <source>
        <dbReference type="ARBA" id="ARBA00022692"/>
    </source>
</evidence>
<feature type="transmembrane region" description="Helical" evidence="6">
    <location>
        <begin position="320"/>
        <end position="338"/>
    </location>
</feature>
<feature type="transmembrane region" description="Helical" evidence="6">
    <location>
        <begin position="87"/>
        <end position="106"/>
    </location>
</feature>
<keyword evidence="5 6" id="KW-0472">Membrane</keyword>
<dbReference type="Gene3D" id="1.20.1250.20">
    <property type="entry name" value="MFS general substrate transporter like domains"/>
    <property type="match status" value="2"/>
</dbReference>
<feature type="transmembrane region" description="Helical" evidence="6">
    <location>
        <begin position="405"/>
        <end position="424"/>
    </location>
</feature>
<feature type="transmembrane region" description="Helical" evidence="6">
    <location>
        <begin position="112"/>
        <end position="129"/>
    </location>
</feature>
<keyword evidence="2" id="KW-1003">Cell membrane</keyword>
<gene>
    <name evidence="7" type="ORF">JCM19237_2021</name>
</gene>
<feature type="transmembrane region" description="Helical" evidence="6">
    <location>
        <begin position="344"/>
        <end position="367"/>
    </location>
</feature>